<dbReference type="Proteomes" id="UP000019487">
    <property type="component" value="Unassembled WGS sequence"/>
</dbReference>
<feature type="compositionally biased region" description="Basic and acidic residues" evidence="1">
    <location>
        <begin position="340"/>
        <end position="384"/>
    </location>
</feature>
<feature type="compositionally biased region" description="Low complexity" evidence="1">
    <location>
        <begin position="141"/>
        <end position="153"/>
    </location>
</feature>
<accession>W9CJ68</accession>
<feature type="compositionally biased region" description="Polar residues" evidence="1">
    <location>
        <begin position="254"/>
        <end position="266"/>
    </location>
</feature>
<evidence type="ECO:0000256" key="1">
    <source>
        <dbReference type="SAM" id="MobiDB-lite"/>
    </source>
</evidence>
<name>W9CJ68_SCLBF</name>
<evidence type="ECO:0000313" key="2">
    <source>
        <dbReference type="EMBL" id="ESZ95896.1"/>
    </source>
</evidence>
<feature type="compositionally biased region" description="Polar residues" evidence="1">
    <location>
        <begin position="216"/>
        <end position="230"/>
    </location>
</feature>
<reference evidence="2 3" key="1">
    <citation type="journal article" date="2014" name="Genome Announc.">
        <title>Draft genome sequence of Sclerotinia borealis, a psychrophilic plant pathogenic fungus.</title>
        <authorList>
            <person name="Mardanov A.V."/>
            <person name="Beletsky A.V."/>
            <person name="Kadnikov V.V."/>
            <person name="Ignatov A.N."/>
            <person name="Ravin N.V."/>
        </authorList>
    </citation>
    <scope>NUCLEOTIDE SEQUENCE [LARGE SCALE GENOMIC DNA]</scope>
    <source>
        <strain evidence="3">F-4157</strain>
    </source>
</reference>
<feature type="compositionally biased region" description="Polar residues" evidence="1">
    <location>
        <begin position="124"/>
        <end position="134"/>
    </location>
</feature>
<feature type="compositionally biased region" description="Basic and acidic residues" evidence="1">
    <location>
        <begin position="457"/>
        <end position="484"/>
    </location>
</feature>
<proteinExistence type="predicted"/>
<gene>
    <name evidence="2" type="ORF">SBOR_3709</name>
</gene>
<feature type="compositionally biased region" description="Low complexity" evidence="1">
    <location>
        <begin position="164"/>
        <end position="179"/>
    </location>
</feature>
<feature type="compositionally biased region" description="Basic and acidic residues" evidence="1">
    <location>
        <begin position="391"/>
        <end position="404"/>
    </location>
</feature>
<comment type="caution">
    <text evidence="2">The sequence shown here is derived from an EMBL/GenBank/DDBJ whole genome shotgun (WGS) entry which is preliminary data.</text>
</comment>
<feature type="compositionally biased region" description="Basic and acidic residues" evidence="1">
    <location>
        <begin position="312"/>
        <end position="326"/>
    </location>
</feature>
<sequence length="484" mass="53153">MSSSHRDRDSHVSSSHRDKDSHVSSSHRDRDSHVSSSHRDRDSHVSSSHRDRDSHVSSSHRDRDSHVSSKSHRSDESEVPTQCSSVVPKGSSQPLSGRGSKVPSSNVSGSKGSSQPLSDRGSKVPSSKGPSQPLSDRDSKVPNSNVSSSKGSSHPLSDRGSKAPSSKVPSSKVPSSKVSRQPLSDRGSDDRDGVNARPEERRGGGGGSGTGTTTSAPSIDSWRNNQTNISDPMRPPSPAPSAISIANTLDPDDSISQVDYQPSQRQLSDRKSKVSGVSRPGEKQLISTQSRNPPASISEEPESYYANSRTGSTRDTRDKKSDDKKLVLRGAKAVATIEKGLIKRHDGERRDGSRDRSNQDRNDRDDSRDRSNQDRNESPGHDDESYYSESEYNRNEPISKDSKKPKMVSRKPKGFFEGMARNLGRDIIPDVVHEDDAKRGKSYKVEGQPAMVRRRTHAEQDAKDAKKAREEEKRAKEARKNSRR</sequence>
<organism evidence="2 3">
    <name type="scientific">Sclerotinia borealis (strain F-4128)</name>
    <dbReference type="NCBI Taxonomy" id="1432307"/>
    <lineage>
        <taxon>Eukaryota</taxon>
        <taxon>Fungi</taxon>
        <taxon>Dikarya</taxon>
        <taxon>Ascomycota</taxon>
        <taxon>Pezizomycotina</taxon>
        <taxon>Leotiomycetes</taxon>
        <taxon>Helotiales</taxon>
        <taxon>Sclerotiniaceae</taxon>
        <taxon>Sclerotinia</taxon>
    </lineage>
</organism>
<feature type="compositionally biased region" description="Basic and acidic residues" evidence="1">
    <location>
        <begin position="1"/>
        <end position="76"/>
    </location>
</feature>
<feature type="compositionally biased region" description="Polar residues" evidence="1">
    <location>
        <begin position="79"/>
        <end position="95"/>
    </location>
</feature>
<dbReference type="EMBL" id="AYSA01000161">
    <property type="protein sequence ID" value="ESZ95896.1"/>
    <property type="molecule type" value="Genomic_DNA"/>
</dbReference>
<feature type="compositionally biased region" description="Polar residues" evidence="1">
    <location>
        <begin position="285"/>
        <end position="295"/>
    </location>
</feature>
<dbReference type="AlphaFoldDB" id="W9CJ68"/>
<protein>
    <submittedName>
        <fullName evidence="2">Uncharacterized protein</fullName>
    </submittedName>
</protein>
<dbReference type="HOGENOM" id="CLU_564008_0_0_1"/>
<feature type="region of interest" description="Disordered" evidence="1">
    <location>
        <begin position="432"/>
        <end position="484"/>
    </location>
</feature>
<feature type="compositionally biased region" description="Basic and acidic residues" evidence="1">
    <location>
        <begin position="186"/>
        <end position="203"/>
    </location>
</feature>
<feature type="compositionally biased region" description="Low complexity" evidence="1">
    <location>
        <begin position="99"/>
        <end position="114"/>
    </location>
</feature>
<keyword evidence="3" id="KW-1185">Reference proteome</keyword>
<feature type="region of interest" description="Disordered" evidence="1">
    <location>
        <begin position="1"/>
        <end position="413"/>
    </location>
</feature>
<evidence type="ECO:0000313" key="3">
    <source>
        <dbReference type="Proteomes" id="UP000019487"/>
    </source>
</evidence>